<feature type="signal peptide" evidence="1">
    <location>
        <begin position="1"/>
        <end position="26"/>
    </location>
</feature>
<organism evidence="3 4">
    <name type="scientific">Pseudomonas saudiphocaensis</name>
    <dbReference type="NCBI Taxonomy" id="1499686"/>
    <lineage>
        <taxon>Bacteria</taxon>
        <taxon>Pseudomonadati</taxon>
        <taxon>Pseudomonadota</taxon>
        <taxon>Gammaproteobacteria</taxon>
        <taxon>Pseudomonadales</taxon>
        <taxon>Pseudomonadaceae</taxon>
        <taxon>Pseudomonas</taxon>
    </lineage>
</organism>
<dbReference type="InterPro" id="IPR012347">
    <property type="entry name" value="Ferritin-like"/>
</dbReference>
<keyword evidence="4" id="KW-1185">Reference proteome</keyword>
<feature type="domain" description="DUF4142" evidence="2">
    <location>
        <begin position="30"/>
        <end position="164"/>
    </location>
</feature>
<evidence type="ECO:0000256" key="1">
    <source>
        <dbReference type="SAM" id="SignalP"/>
    </source>
</evidence>
<dbReference type="AlphaFoldDB" id="A0A078LXV4"/>
<evidence type="ECO:0000313" key="3">
    <source>
        <dbReference type="EMBL" id="CDZ95984.1"/>
    </source>
</evidence>
<evidence type="ECO:0000313" key="4">
    <source>
        <dbReference type="Proteomes" id="UP000053902"/>
    </source>
</evidence>
<dbReference type="STRING" id="1499686.BN1079_03334"/>
<dbReference type="OrthoDB" id="118677at2"/>
<dbReference type="EMBL" id="CCSF01000001">
    <property type="protein sequence ID" value="CDZ95984.1"/>
    <property type="molecule type" value="Genomic_DNA"/>
</dbReference>
<dbReference type="Proteomes" id="UP000053902">
    <property type="component" value="Unassembled WGS sequence"/>
</dbReference>
<accession>A0A078LXV4</accession>
<sequence>MNSTTKAFLSGTTAILFGMAANLALAADGENFVDEASAKGIAEIETAKLALDKSDSEDVRSFAQKMIDDHTQANQKLAEIAGQQEDLEISDNATLMDKAKAMILQFREGENFDKAYANNQVMAHEQTIKLFREYAQNGENAELKQFAETTLPKLEQHLKHAQELASTHGAKQ</sequence>
<dbReference type="InterPro" id="IPR025419">
    <property type="entry name" value="DUF4142"/>
</dbReference>
<dbReference type="PANTHER" id="PTHR38593:SF1">
    <property type="entry name" value="BLR2558 PROTEIN"/>
    <property type="match status" value="1"/>
</dbReference>
<dbReference type="HOGENOM" id="CLU_079636_6_1_6"/>
<keyword evidence="1" id="KW-0732">Signal</keyword>
<feature type="chain" id="PRO_5043118274" evidence="1">
    <location>
        <begin position="27"/>
        <end position="172"/>
    </location>
</feature>
<dbReference type="Pfam" id="PF13628">
    <property type="entry name" value="DUF4142"/>
    <property type="match status" value="1"/>
</dbReference>
<reference evidence="3 4" key="1">
    <citation type="submission" date="2014-07" db="EMBL/GenBank/DDBJ databases">
        <authorList>
            <person name="Urmite Genomes Urmite Genomes"/>
        </authorList>
    </citation>
    <scope>NUCLEOTIDE SEQUENCE [LARGE SCALE GENOMIC DNA]</scope>
    <source>
        <strain evidence="3 4">20_BN</strain>
    </source>
</reference>
<name>A0A078LXV4_9PSED</name>
<dbReference type="PANTHER" id="PTHR38593">
    <property type="entry name" value="BLR2558 PROTEIN"/>
    <property type="match status" value="1"/>
</dbReference>
<dbReference type="RefSeq" id="WP_037026233.1">
    <property type="nucleotide sequence ID" value="NZ_CCSF01000001.1"/>
</dbReference>
<protein>
    <submittedName>
        <fullName evidence="3">Outer membrane protein</fullName>
    </submittedName>
</protein>
<dbReference type="eggNOG" id="COG3652">
    <property type="taxonomic scope" value="Bacteria"/>
</dbReference>
<dbReference type="Gene3D" id="1.20.1260.10">
    <property type="match status" value="1"/>
</dbReference>
<gene>
    <name evidence="3" type="ORF">BN1079_03334</name>
</gene>
<evidence type="ECO:0000259" key="2">
    <source>
        <dbReference type="Pfam" id="PF13628"/>
    </source>
</evidence>
<proteinExistence type="predicted"/>